<keyword evidence="3" id="KW-1003">Cell membrane</keyword>
<dbReference type="EMBL" id="JARGYC010000013">
    <property type="protein sequence ID" value="MDF0600469.1"/>
    <property type="molecule type" value="Genomic_DNA"/>
</dbReference>
<evidence type="ECO:0000256" key="5">
    <source>
        <dbReference type="ARBA" id="ARBA00022692"/>
    </source>
</evidence>
<keyword evidence="7 9" id="KW-0472">Membrane</keyword>
<feature type="domain" description="Tripartite ATP-independent periplasmic transporters DctQ component" evidence="10">
    <location>
        <begin position="47"/>
        <end position="170"/>
    </location>
</feature>
<dbReference type="PANTHER" id="PTHR35011:SF11">
    <property type="entry name" value="TRAP TRANSPORTER SMALL PERMEASE PROTEIN"/>
    <property type="match status" value="1"/>
</dbReference>
<dbReference type="Pfam" id="PF04290">
    <property type="entry name" value="DctQ"/>
    <property type="match status" value="1"/>
</dbReference>
<feature type="transmembrane region" description="Helical" evidence="9">
    <location>
        <begin position="108"/>
        <end position="133"/>
    </location>
</feature>
<keyword evidence="6 9" id="KW-1133">Transmembrane helix</keyword>
<keyword evidence="4 9" id="KW-0997">Cell inner membrane</keyword>
<reference evidence="11" key="1">
    <citation type="submission" date="2023-03" db="EMBL/GenBank/DDBJ databases">
        <title>Multiphase analysis and comparison of six strains from genera Psychromarinibacter, Lutimaribacter, and Maritimibacter, including a novel species: Psychromarinibacter sediminicola sp. nov.</title>
        <authorList>
            <person name="Wang Y.-H."/>
            <person name="Ye M.-Q."/>
            <person name="Du Z.-J."/>
        </authorList>
    </citation>
    <scope>NUCLEOTIDE SEQUENCE</scope>
    <source>
        <strain evidence="11">C21-152</strain>
    </source>
</reference>
<evidence type="ECO:0000313" key="12">
    <source>
        <dbReference type="Proteomes" id="UP001220964"/>
    </source>
</evidence>
<feature type="transmembrane region" description="Helical" evidence="9">
    <location>
        <begin position="36"/>
        <end position="60"/>
    </location>
</feature>
<feature type="transmembrane region" description="Helical" evidence="9">
    <location>
        <begin position="66"/>
        <end position="87"/>
    </location>
</feature>
<dbReference type="GO" id="GO:0005886">
    <property type="term" value="C:plasma membrane"/>
    <property type="evidence" value="ECO:0007669"/>
    <property type="project" value="UniProtKB-SubCell"/>
</dbReference>
<evidence type="ECO:0000256" key="4">
    <source>
        <dbReference type="ARBA" id="ARBA00022519"/>
    </source>
</evidence>
<comment type="caution">
    <text evidence="11">The sequence shown here is derived from an EMBL/GenBank/DDBJ whole genome shotgun (WGS) entry which is preliminary data.</text>
</comment>
<evidence type="ECO:0000313" key="11">
    <source>
        <dbReference type="EMBL" id="MDF0600469.1"/>
    </source>
</evidence>
<protein>
    <recommendedName>
        <fullName evidence="9">TRAP transporter small permease protein</fullName>
    </recommendedName>
</protein>
<dbReference type="RefSeq" id="WP_275566612.1">
    <property type="nucleotide sequence ID" value="NZ_JARGYC010000013.1"/>
</dbReference>
<dbReference type="InterPro" id="IPR007387">
    <property type="entry name" value="TRAP_DctQ"/>
</dbReference>
<comment type="function">
    <text evidence="9">Part of the tripartite ATP-independent periplasmic (TRAP) transport system.</text>
</comment>
<dbReference type="Proteomes" id="UP001220964">
    <property type="component" value="Unassembled WGS sequence"/>
</dbReference>
<accession>A0AAE3NQA3</accession>
<dbReference type="GO" id="GO:0015740">
    <property type="term" value="P:C4-dicarboxylate transport"/>
    <property type="evidence" value="ECO:0007669"/>
    <property type="project" value="TreeGrafter"/>
</dbReference>
<dbReference type="PANTHER" id="PTHR35011">
    <property type="entry name" value="2,3-DIKETO-L-GULONATE TRAP TRANSPORTER SMALL PERMEASE PROTEIN YIAM"/>
    <property type="match status" value="1"/>
</dbReference>
<evidence type="ECO:0000256" key="1">
    <source>
        <dbReference type="ARBA" id="ARBA00004429"/>
    </source>
</evidence>
<name>A0AAE3NQA3_9RHOB</name>
<evidence type="ECO:0000256" key="8">
    <source>
        <dbReference type="ARBA" id="ARBA00038436"/>
    </source>
</evidence>
<organism evidence="11 12">
    <name type="scientific">Psychromarinibacter sediminicola</name>
    <dbReference type="NCBI Taxonomy" id="3033385"/>
    <lineage>
        <taxon>Bacteria</taxon>
        <taxon>Pseudomonadati</taxon>
        <taxon>Pseudomonadota</taxon>
        <taxon>Alphaproteobacteria</taxon>
        <taxon>Rhodobacterales</taxon>
        <taxon>Paracoccaceae</taxon>
        <taxon>Psychromarinibacter</taxon>
    </lineage>
</organism>
<keyword evidence="5 9" id="KW-0812">Transmembrane</keyword>
<comment type="subunit">
    <text evidence="9">The complex comprises the extracytoplasmic solute receptor protein and the two transmembrane proteins.</text>
</comment>
<dbReference type="InterPro" id="IPR055348">
    <property type="entry name" value="DctQ"/>
</dbReference>
<evidence type="ECO:0000259" key="10">
    <source>
        <dbReference type="Pfam" id="PF04290"/>
    </source>
</evidence>
<sequence length="206" mass="22082">MAAPHDTTPTGGPAQGLPGFLEIPRRALHVIGQAELALAVAALVVVVLVSGAQALLRYAFGTSLWWAQEIAATTIIFSYFLGISYVYKTRQDILVEFVTGAFPIRLQVAVYILVQIATIVFTLWTVVLVVRFAPTAMNMTTPILRLPGILTTLPIGIGSAMMVLTSLYYLALALWALARGRVGHSLHDVEALGLVSPPVTDAEADL</sequence>
<proteinExistence type="inferred from homology"/>
<evidence type="ECO:0000256" key="2">
    <source>
        <dbReference type="ARBA" id="ARBA00022448"/>
    </source>
</evidence>
<gene>
    <name evidence="11" type="ORF">P1J78_06985</name>
</gene>
<feature type="transmembrane region" description="Helical" evidence="9">
    <location>
        <begin position="153"/>
        <end position="177"/>
    </location>
</feature>
<keyword evidence="2 9" id="KW-0813">Transport</keyword>
<evidence type="ECO:0000256" key="6">
    <source>
        <dbReference type="ARBA" id="ARBA00022989"/>
    </source>
</evidence>
<comment type="subcellular location">
    <subcellularLocation>
        <location evidence="1 9">Cell inner membrane</location>
        <topology evidence="1 9">Multi-pass membrane protein</topology>
    </subcellularLocation>
</comment>
<dbReference type="AlphaFoldDB" id="A0AAE3NQA3"/>
<comment type="similarity">
    <text evidence="8 9">Belongs to the TRAP transporter small permease family.</text>
</comment>
<dbReference type="GO" id="GO:0022857">
    <property type="term" value="F:transmembrane transporter activity"/>
    <property type="evidence" value="ECO:0007669"/>
    <property type="project" value="UniProtKB-UniRule"/>
</dbReference>
<evidence type="ECO:0000256" key="3">
    <source>
        <dbReference type="ARBA" id="ARBA00022475"/>
    </source>
</evidence>
<evidence type="ECO:0000256" key="9">
    <source>
        <dbReference type="RuleBase" id="RU369079"/>
    </source>
</evidence>
<evidence type="ECO:0000256" key="7">
    <source>
        <dbReference type="ARBA" id="ARBA00023136"/>
    </source>
</evidence>
<keyword evidence="12" id="KW-1185">Reference proteome</keyword>